<feature type="coiled-coil region" evidence="1">
    <location>
        <begin position="351"/>
        <end position="389"/>
    </location>
</feature>
<evidence type="ECO:0000313" key="3">
    <source>
        <dbReference type="EMBL" id="KAF0980651.1"/>
    </source>
</evidence>
<proteinExistence type="predicted"/>
<feature type="region of interest" description="Disordered" evidence="2">
    <location>
        <begin position="250"/>
        <end position="293"/>
    </location>
</feature>
<comment type="caution">
    <text evidence="3">The sequence shown here is derived from an EMBL/GenBank/DDBJ whole genome shotgun (WGS) entry which is preliminary data.</text>
</comment>
<feature type="coiled-coil region" evidence="1">
    <location>
        <begin position="504"/>
        <end position="543"/>
    </location>
</feature>
<feature type="compositionally biased region" description="Basic and acidic residues" evidence="2">
    <location>
        <begin position="484"/>
        <end position="493"/>
    </location>
</feature>
<feature type="compositionally biased region" description="Polar residues" evidence="2">
    <location>
        <begin position="759"/>
        <end position="768"/>
    </location>
</feature>
<feature type="compositionally biased region" description="Polar residues" evidence="2">
    <location>
        <begin position="1"/>
        <end position="10"/>
    </location>
</feature>
<dbReference type="OMA" id="RGENQKE"/>
<feature type="compositionally biased region" description="Polar residues" evidence="2">
    <location>
        <begin position="469"/>
        <end position="481"/>
    </location>
</feature>
<dbReference type="RefSeq" id="XP_044565364.1">
    <property type="nucleotide sequence ID" value="XM_044703731.1"/>
</dbReference>
<evidence type="ECO:0000313" key="4">
    <source>
        <dbReference type="Proteomes" id="UP000444721"/>
    </source>
</evidence>
<dbReference type="EMBL" id="VFQX01000017">
    <property type="protein sequence ID" value="KAF0980651.1"/>
    <property type="molecule type" value="Genomic_DNA"/>
</dbReference>
<feature type="coiled-coil region" evidence="1">
    <location>
        <begin position="158"/>
        <end position="185"/>
    </location>
</feature>
<feature type="region of interest" description="Disordered" evidence="2">
    <location>
        <begin position="604"/>
        <end position="630"/>
    </location>
</feature>
<feature type="region of interest" description="Disordered" evidence="2">
    <location>
        <begin position="1"/>
        <end position="99"/>
    </location>
</feature>
<reference evidence="3 4" key="1">
    <citation type="journal article" date="2019" name="Sci. Rep.">
        <title>Nanopore sequencing improves the draft genome of the human pathogenic amoeba Naegleria fowleri.</title>
        <authorList>
            <person name="Liechti N."/>
            <person name="Schurch N."/>
            <person name="Bruggmann R."/>
            <person name="Wittwer M."/>
        </authorList>
    </citation>
    <scope>NUCLEOTIDE SEQUENCE [LARGE SCALE GENOMIC DNA]</scope>
    <source>
        <strain evidence="3 4">ATCC 30894</strain>
    </source>
</reference>
<feature type="region of interest" description="Disordered" evidence="2">
    <location>
        <begin position="642"/>
        <end position="768"/>
    </location>
</feature>
<evidence type="ECO:0000256" key="1">
    <source>
        <dbReference type="SAM" id="Coils"/>
    </source>
</evidence>
<protein>
    <submittedName>
        <fullName evidence="3">Uncharacterized protein</fullName>
    </submittedName>
</protein>
<dbReference type="VEuPathDB" id="AmoebaDB:NfTy_035660"/>
<name>A0A6A5C129_NAEFO</name>
<accession>A0A6A5C129</accession>
<dbReference type="VEuPathDB" id="AmoebaDB:NF0027140"/>
<dbReference type="AlphaFoldDB" id="A0A6A5C129"/>
<dbReference type="VEuPathDB" id="AmoebaDB:FDP41_013134"/>
<dbReference type="GeneID" id="68120349"/>
<feature type="compositionally biased region" description="Low complexity" evidence="2">
    <location>
        <begin position="80"/>
        <end position="89"/>
    </location>
</feature>
<feature type="compositionally biased region" description="Acidic residues" evidence="2">
    <location>
        <begin position="256"/>
        <end position="293"/>
    </location>
</feature>
<keyword evidence="1" id="KW-0175">Coiled coil</keyword>
<feature type="region of interest" description="Disordered" evidence="2">
    <location>
        <begin position="452"/>
        <end position="504"/>
    </location>
</feature>
<keyword evidence="4" id="KW-1185">Reference proteome</keyword>
<feature type="compositionally biased region" description="Low complexity" evidence="2">
    <location>
        <begin position="704"/>
        <end position="728"/>
    </location>
</feature>
<feature type="compositionally biased region" description="Basic and acidic residues" evidence="2">
    <location>
        <begin position="607"/>
        <end position="630"/>
    </location>
</feature>
<feature type="compositionally biased region" description="Polar residues" evidence="2">
    <location>
        <begin position="675"/>
        <end position="686"/>
    </location>
</feature>
<feature type="compositionally biased region" description="Basic and acidic residues" evidence="2">
    <location>
        <begin position="459"/>
        <end position="468"/>
    </location>
</feature>
<feature type="compositionally biased region" description="Basic and acidic residues" evidence="2">
    <location>
        <begin position="642"/>
        <end position="655"/>
    </location>
</feature>
<sequence>MSAHRTSGQENDGEQNYRKAFFQPSSRMKFESYMTNSFDDENEDEYEQREYSEEQEQDDVEPSGEYESDRDGEYSDDYENNNNYNSNKYQYEEYELDEEDERLLREEMGGYSEHDGVDAHPEKEDSNTLTEQEQSFSEEELISKVSEINKLALRIDIIKRSLDESEESREQIEMLKSEMENIIATVCQIVKVERQVNQYVNNETTFSSSIIPLVRVLKEDIRKHFHSQQNYSKPIVELETSHTQLEENYDHKDQNMDQEESPQEEENGFISDEGEDPEEEEYQPTIDPEDLDGSDDCANILNLNFQELSYLENLQELCIKKSFNLIEERGKREKALLNYHLCELSYKETFRQEALSLVQQLIRNYENELDQLNKNCEQLKSEAKEIIHNTKRPYRNQKISTPQKLKIEKIEPLDTSSIITPRSTKEPRILTPSQVKEIQENKALQNMYNRLEASLSRTPKVDKEKESTKAPNQTKQVNLTSIHDPIESSDLKPKKLRSVSPETARKLAAERLKEKKQREKEQKEKEQQERAEKIKKLEEICQKQQALILREQKSANTKKYLEEILSFDSDEEEQMKQIEEIEKRKQEEEKINEARKKAILRAKEKKKKELEREKELEEERKRKEAEKWRKRDEALAAFKLKQEMEKEKGVHKEVAVMEATDTQQPTVAADRSKSKSTIPPSATTSTHLKKPTVTTKEEKKKKTSAPSSSTHSHLNQNNTKRKTTTSSNAVPTSPLLEGLDEGGEMDFLQFSPPPPMFSSKATTQVNKK</sequence>
<gene>
    <name evidence="3" type="ORF">FDP41_013134</name>
</gene>
<dbReference type="Proteomes" id="UP000444721">
    <property type="component" value="Unassembled WGS sequence"/>
</dbReference>
<feature type="compositionally biased region" description="Basic and acidic residues" evidence="2">
    <location>
        <begin position="111"/>
        <end position="126"/>
    </location>
</feature>
<feature type="compositionally biased region" description="Acidic residues" evidence="2">
    <location>
        <begin position="38"/>
        <end position="66"/>
    </location>
</feature>
<organism evidence="3 4">
    <name type="scientific">Naegleria fowleri</name>
    <name type="common">Brain eating amoeba</name>
    <dbReference type="NCBI Taxonomy" id="5763"/>
    <lineage>
        <taxon>Eukaryota</taxon>
        <taxon>Discoba</taxon>
        <taxon>Heterolobosea</taxon>
        <taxon>Tetramitia</taxon>
        <taxon>Eutetramitia</taxon>
        <taxon>Vahlkampfiidae</taxon>
        <taxon>Naegleria</taxon>
    </lineage>
</organism>
<dbReference type="OrthoDB" id="10471760at2759"/>
<feature type="region of interest" description="Disordered" evidence="2">
    <location>
        <begin position="111"/>
        <end position="140"/>
    </location>
</feature>
<evidence type="ECO:0000256" key="2">
    <source>
        <dbReference type="SAM" id="MobiDB-lite"/>
    </source>
</evidence>